<protein>
    <recommendedName>
        <fullName evidence="2">J domain-containing protein</fullName>
    </recommendedName>
</protein>
<comment type="caution">
    <text evidence="3">The sequence shown here is derived from an EMBL/GenBank/DDBJ whole genome shotgun (WGS) entry which is preliminary data.</text>
</comment>
<feature type="compositionally biased region" description="Low complexity" evidence="1">
    <location>
        <begin position="309"/>
        <end position="325"/>
    </location>
</feature>
<feature type="compositionally biased region" description="Low complexity" evidence="1">
    <location>
        <begin position="88"/>
        <end position="98"/>
    </location>
</feature>
<dbReference type="EMBL" id="BNJQ01000036">
    <property type="protein sequence ID" value="GHP11742.1"/>
    <property type="molecule type" value="Genomic_DNA"/>
</dbReference>
<feature type="compositionally biased region" description="Basic and acidic residues" evidence="1">
    <location>
        <begin position="229"/>
        <end position="240"/>
    </location>
</feature>
<feature type="region of interest" description="Disordered" evidence="1">
    <location>
        <begin position="302"/>
        <end position="387"/>
    </location>
</feature>
<name>A0A830HX19_9CHLO</name>
<reference evidence="3" key="1">
    <citation type="submission" date="2020-10" db="EMBL/GenBank/DDBJ databases">
        <title>Unveiling of a novel bifunctional photoreceptor, Dualchrome1, isolated from a cosmopolitan green alga.</title>
        <authorList>
            <person name="Suzuki S."/>
            <person name="Kawachi M."/>
        </authorList>
    </citation>
    <scope>NUCLEOTIDE SEQUENCE</scope>
    <source>
        <strain evidence="3">NIES 2893</strain>
    </source>
</reference>
<organism evidence="3 4">
    <name type="scientific">Pycnococcus provasolii</name>
    <dbReference type="NCBI Taxonomy" id="41880"/>
    <lineage>
        <taxon>Eukaryota</taxon>
        <taxon>Viridiplantae</taxon>
        <taxon>Chlorophyta</taxon>
        <taxon>Pseudoscourfieldiophyceae</taxon>
        <taxon>Pseudoscourfieldiales</taxon>
        <taxon>Pycnococcaceae</taxon>
        <taxon>Pycnococcus</taxon>
    </lineage>
</organism>
<evidence type="ECO:0000313" key="4">
    <source>
        <dbReference type="Proteomes" id="UP000660262"/>
    </source>
</evidence>
<keyword evidence="4" id="KW-1185">Reference proteome</keyword>
<dbReference type="PROSITE" id="PS50076">
    <property type="entry name" value="DNAJ_2"/>
    <property type="match status" value="1"/>
</dbReference>
<accession>A0A830HX19</accession>
<evidence type="ECO:0000259" key="2">
    <source>
        <dbReference type="PROSITE" id="PS50076"/>
    </source>
</evidence>
<dbReference type="Gene3D" id="1.10.287.110">
    <property type="entry name" value="DnaJ domain"/>
    <property type="match status" value="1"/>
</dbReference>
<feature type="compositionally biased region" description="Low complexity" evidence="1">
    <location>
        <begin position="364"/>
        <end position="378"/>
    </location>
</feature>
<sequence>MTHAHTLASGPSRLSKAGRAAVCVPNTNTKQRKHSTVRALLNRRFAPERDTKRRRQHARNQIGGSDAPRLVTRAHRRRCSSPLVVVRSSAQDSSSSFPAAPPKPKTRREWALAVLHLKESDLVDDEDQENDADGASKLSRSATRRLKAAFHRLVLKYHPDVVGDDDDDDAKARFRQVQSAYDYLLGRGSLDSDFDWEEGDEPWQGGGDPAWSAFDWYWSYRFRKDSVNKRTSQDNRRRAEAQVANMAAQQESPLKARAGAGGRRKRRIVPLSDQQEGVEFGSAATKDDVEETAAAFVDEVKAQAEESRLQQQQEEQQEVSSSASAEKQESPPSTSRSHLQGQLDGLRRASRLKAGHREAEARRTANTSAATSAAPSRALPSMTHDSRAREERFVRLAVLASQWRDSVDASWDSWDEWDISDGSGANLSDVNDRPSPRELLQAAVEGAATGAC</sequence>
<dbReference type="SUPFAM" id="SSF46565">
    <property type="entry name" value="Chaperone J-domain"/>
    <property type="match status" value="1"/>
</dbReference>
<proteinExistence type="predicted"/>
<dbReference type="Proteomes" id="UP000660262">
    <property type="component" value="Unassembled WGS sequence"/>
</dbReference>
<gene>
    <name evidence="3" type="ORF">PPROV_001047000</name>
</gene>
<dbReference type="InterPro" id="IPR036869">
    <property type="entry name" value="J_dom_sf"/>
</dbReference>
<dbReference type="CDD" id="cd06257">
    <property type="entry name" value="DnaJ"/>
    <property type="match status" value="1"/>
</dbReference>
<dbReference type="Pfam" id="PF00226">
    <property type="entry name" value="DnaJ"/>
    <property type="match status" value="1"/>
</dbReference>
<feature type="domain" description="J" evidence="2">
    <location>
        <begin position="128"/>
        <end position="198"/>
    </location>
</feature>
<feature type="region of interest" description="Disordered" evidence="1">
    <location>
        <begin position="85"/>
        <end position="105"/>
    </location>
</feature>
<evidence type="ECO:0000313" key="3">
    <source>
        <dbReference type="EMBL" id="GHP11742.1"/>
    </source>
</evidence>
<evidence type="ECO:0000256" key="1">
    <source>
        <dbReference type="SAM" id="MobiDB-lite"/>
    </source>
</evidence>
<dbReference type="AlphaFoldDB" id="A0A830HX19"/>
<feature type="compositionally biased region" description="Polar residues" evidence="1">
    <location>
        <begin position="331"/>
        <end position="340"/>
    </location>
</feature>
<dbReference type="InterPro" id="IPR001623">
    <property type="entry name" value="DnaJ_domain"/>
</dbReference>
<feature type="region of interest" description="Disordered" evidence="1">
    <location>
        <begin position="1"/>
        <end position="70"/>
    </location>
</feature>
<feature type="region of interest" description="Disordered" evidence="1">
    <location>
        <begin position="229"/>
        <end position="286"/>
    </location>
</feature>